<evidence type="ECO:0000313" key="2">
    <source>
        <dbReference type="EMBL" id="WZC49282.1"/>
    </source>
</evidence>
<name>A0ABZ2V5V8_9RHOB</name>
<keyword evidence="1" id="KW-1133">Transmembrane helix</keyword>
<dbReference type="NCBIfam" id="NF033919">
    <property type="entry name" value="PA2779_fam"/>
    <property type="match status" value="1"/>
</dbReference>
<organism evidence="2 3">
    <name type="scientific">Yoonia phaeophyticola</name>
    <dbReference type="NCBI Taxonomy" id="3137369"/>
    <lineage>
        <taxon>Bacteria</taxon>
        <taxon>Pseudomonadati</taxon>
        <taxon>Pseudomonadota</taxon>
        <taxon>Alphaproteobacteria</taxon>
        <taxon>Rhodobacterales</taxon>
        <taxon>Paracoccaceae</taxon>
        <taxon>Yoonia</taxon>
    </lineage>
</organism>
<dbReference type="InterPro" id="IPR046735">
    <property type="entry name" value="PA2779-like"/>
</dbReference>
<dbReference type="RefSeq" id="WP_341367392.1">
    <property type="nucleotide sequence ID" value="NZ_CP150951.2"/>
</dbReference>
<evidence type="ECO:0000256" key="1">
    <source>
        <dbReference type="SAM" id="Phobius"/>
    </source>
</evidence>
<reference evidence="3" key="1">
    <citation type="submission" date="2024-04" db="EMBL/GenBank/DDBJ databases">
        <title>Phylogenomic analyses of a clade within the roseobacter group suggest taxonomic reassignments of species of the genera Aestuariivita, Citreicella, Loktanella, Nautella, Pelagibaca, Ruegeria, Thalassobius, Thiobacimonas and Tropicibacter, and the proposal o.</title>
        <authorList>
            <person name="Jeon C.O."/>
        </authorList>
    </citation>
    <scope>NUCLEOTIDE SEQUENCE [LARGE SCALE GENOMIC DNA]</scope>
    <source>
        <strain evidence="3">BS5-3</strain>
    </source>
</reference>
<feature type="transmembrane region" description="Helical" evidence="1">
    <location>
        <begin position="103"/>
        <end position="126"/>
    </location>
</feature>
<keyword evidence="3" id="KW-1185">Reference proteome</keyword>
<dbReference type="InterPro" id="IPR016924">
    <property type="entry name" value="UCP029543"/>
</dbReference>
<proteinExistence type="predicted"/>
<keyword evidence="1" id="KW-0812">Transmembrane</keyword>
<gene>
    <name evidence="2" type="ORF">AABB29_01055</name>
</gene>
<dbReference type="PIRSF" id="PIRSF029543">
    <property type="entry name" value="UCP029543"/>
    <property type="match status" value="1"/>
</dbReference>
<evidence type="ECO:0000313" key="3">
    <source>
        <dbReference type="Proteomes" id="UP001440612"/>
    </source>
</evidence>
<accession>A0ABZ2V5V8</accession>
<sequence length="133" mass="14458">MGFLNLSKKGVVLAVSAQLVLATQAVTVAQADMLGTDAAINKYSAMANRDMLMDELQRGEIRDQIIDMGVDPAEAEARLAALTDDEINTILIQMENDSAGADIVGTLFTVFVILLVTDLLCFTRVFNFTRCVR</sequence>
<keyword evidence="1" id="KW-0472">Membrane</keyword>
<dbReference type="Pfam" id="PF20332">
    <property type="entry name" value="DUF6627"/>
    <property type="match status" value="1"/>
</dbReference>
<dbReference type="Proteomes" id="UP001440612">
    <property type="component" value="Chromosome"/>
</dbReference>
<protein>
    <submittedName>
        <fullName evidence="2">PA2779 family protein</fullName>
    </submittedName>
</protein>
<dbReference type="EMBL" id="CP150951">
    <property type="protein sequence ID" value="WZC49282.1"/>
    <property type="molecule type" value="Genomic_DNA"/>
</dbReference>